<evidence type="ECO:0000256" key="3">
    <source>
        <dbReference type="ARBA" id="ARBA00023277"/>
    </source>
</evidence>
<feature type="domain" description="GH10" evidence="6">
    <location>
        <begin position="105"/>
        <end position="409"/>
    </location>
</feature>
<evidence type="ECO:0000256" key="4">
    <source>
        <dbReference type="ARBA" id="ARBA00023326"/>
    </source>
</evidence>
<protein>
    <recommendedName>
        <fullName evidence="6">GH10 domain-containing protein</fullName>
    </recommendedName>
</protein>
<dbReference type="EMBL" id="JAODUP010000044">
    <property type="protein sequence ID" value="KAK2165907.1"/>
    <property type="molecule type" value="Genomic_DNA"/>
</dbReference>
<dbReference type="InterPro" id="IPR001000">
    <property type="entry name" value="GH10_dom"/>
</dbReference>
<keyword evidence="2" id="KW-0378">Hydrolase</keyword>
<evidence type="ECO:0000259" key="6">
    <source>
        <dbReference type="PROSITE" id="PS51760"/>
    </source>
</evidence>
<dbReference type="GO" id="GO:0000272">
    <property type="term" value="P:polysaccharide catabolic process"/>
    <property type="evidence" value="ECO:0007669"/>
    <property type="project" value="UniProtKB-KW"/>
</dbReference>
<dbReference type="SMART" id="SM00633">
    <property type="entry name" value="Glyco_10"/>
    <property type="match status" value="1"/>
</dbReference>
<feature type="region of interest" description="Disordered" evidence="5">
    <location>
        <begin position="483"/>
        <end position="532"/>
    </location>
</feature>
<gene>
    <name evidence="7" type="ORF">LSH36_44g04003</name>
</gene>
<reference evidence="7" key="1">
    <citation type="journal article" date="2023" name="Mol. Biol. Evol.">
        <title>Third-Generation Sequencing Reveals the Adaptive Role of the Epigenome in Three Deep-Sea Polychaetes.</title>
        <authorList>
            <person name="Perez M."/>
            <person name="Aroh O."/>
            <person name="Sun Y."/>
            <person name="Lan Y."/>
            <person name="Juniper S.K."/>
            <person name="Young C.R."/>
            <person name="Angers B."/>
            <person name="Qian P.Y."/>
        </authorList>
    </citation>
    <scope>NUCLEOTIDE SEQUENCE</scope>
    <source>
        <strain evidence="7">P08H-3</strain>
    </source>
</reference>
<dbReference type="AlphaFoldDB" id="A0AAD9ND47"/>
<comment type="caution">
    <text evidence="7">The sequence shown here is derived from an EMBL/GenBank/DDBJ whole genome shotgun (WGS) entry which is preliminary data.</text>
</comment>
<dbReference type="InterPro" id="IPR017853">
    <property type="entry name" value="GH"/>
</dbReference>
<name>A0AAD9ND47_9ANNE</name>
<evidence type="ECO:0000256" key="2">
    <source>
        <dbReference type="ARBA" id="ARBA00022801"/>
    </source>
</evidence>
<dbReference type="PANTHER" id="PTHR31490">
    <property type="entry name" value="GLYCOSYL HYDROLASE"/>
    <property type="match status" value="1"/>
</dbReference>
<organism evidence="7 8">
    <name type="scientific">Paralvinella palmiformis</name>
    <dbReference type="NCBI Taxonomy" id="53620"/>
    <lineage>
        <taxon>Eukaryota</taxon>
        <taxon>Metazoa</taxon>
        <taxon>Spiralia</taxon>
        <taxon>Lophotrochozoa</taxon>
        <taxon>Annelida</taxon>
        <taxon>Polychaeta</taxon>
        <taxon>Sedentaria</taxon>
        <taxon>Canalipalpata</taxon>
        <taxon>Terebellida</taxon>
        <taxon>Terebelliformia</taxon>
        <taxon>Alvinellidae</taxon>
        <taxon>Paralvinella</taxon>
    </lineage>
</organism>
<proteinExistence type="inferred from homology"/>
<dbReference type="PRINTS" id="PR00134">
    <property type="entry name" value="GLHYDRLASE10"/>
</dbReference>
<feature type="compositionally biased region" description="Basic and acidic residues" evidence="5">
    <location>
        <begin position="520"/>
        <end position="532"/>
    </location>
</feature>
<dbReference type="Gene3D" id="3.20.20.80">
    <property type="entry name" value="Glycosidases"/>
    <property type="match status" value="1"/>
</dbReference>
<dbReference type="Pfam" id="PF00331">
    <property type="entry name" value="Glyco_hydro_10"/>
    <property type="match status" value="1"/>
</dbReference>
<accession>A0AAD9ND47</accession>
<evidence type="ECO:0000313" key="8">
    <source>
        <dbReference type="Proteomes" id="UP001208570"/>
    </source>
</evidence>
<dbReference type="GO" id="GO:0031176">
    <property type="term" value="F:endo-1,4-beta-xylanase activity"/>
    <property type="evidence" value="ECO:0007669"/>
    <property type="project" value="UniProtKB-ARBA"/>
</dbReference>
<keyword evidence="8" id="KW-1185">Reference proteome</keyword>
<dbReference type="PROSITE" id="PS51760">
    <property type="entry name" value="GH10_2"/>
    <property type="match status" value="1"/>
</dbReference>
<evidence type="ECO:0000256" key="5">
    <source>
        <dbReference type="SAM" id="MobiDB-lite"/>
    </source>
</evidence>
<dbReference type="PANTHER" id="PTHR31490:SF1">
    <property type="entry name" value="ENDO-1,4-BETA-XYLANASE 1"/>
    <property type="match status" value="1"/>
</dbReference>
<dbReference type="Proteomes" id="UP001208570">
    <property type="component" value="Unassembled WGS sequence"/>
</dbReference>
<evidence type="ECO:0000313" key="7">
    <source>
        <dbReference type="EMBL" id="KAK2165907.1"/>
    </source>
</evidence>
<keyword evidence="3" id="KW-0119">Carbohydrate metabolism</keyword>
<evidence type="ECO:0000256" key="1">
    <source>
        <dbReference type="ARBA" id="ARBA00007495"/>
    </source>
</evidence>
<keyword evidence="4" id="KW-0624">Polysaccharide degradation</keyword>
<feature type="compositionally biased region" description="Basic and acidic residues" evidence="5">
    <location>
        <begin position="488"/>
        <end position="497"/>
    </location>
</feature>
<comment type="similarity">
    <text evidence="1">Belongs to the glycosyl hydrolase 10 (cellulase F) family.</text>
</comment>
<sequence length="532" mass="61349">MPNPIALFVTDTSRYQNIGTLPALRAASHWRQLGSDFKTGLAVKSLKFEFQVEPVDLEFLLDSVSLIELPFDRNWKRQTDIDIDKYRKNMLTLSMYVPKKLNAFCKVMVKLRQKKRHFGFGSAMKADIFNGENTFGAKYRHFFFNNFEWAVFENDMKWKPMERWKGSPKLSRVDTSLDHLEAKNVTTRGHAVLWSVKDTNPNWAQSLTGDDLVDAVNTRIDYVVKHFKGRLIQWDGINEYLHGNFYSKMTNDPLFIDKVHKRIHSIDPDVDIVVNDYQTLRDSELMSALVDLADTLRKRNVPVHGIGLQSHMIYVPTSPEAIKKRLEIATSIGLPVTLTEVSIHSTNVSLRAWQLEVLLRMAFSNPGVRGFVLWEFSDLDEIDYEAAETALFTGADYTPNEAGAVLQKLLKRWKTGRNLVPKARYMRKRLSAYHGLYEAKIYYKDKFIKNVTFYLHPGQDLKFRIRLSADEVKDVADDDPDACGVWDNGKDDSDQKSNPRNKGRAYMRLRSNKKKAKVQAKPEVKGRNIDQK</sequence>
<dbReference type="InterPro" id="IPR044846">
    <property type="entry name" value="GH10"/>
</dbReference>
<dbReference type="SUPFAM" id="SSF51445">
    <property type="entry name" value="(Trans)glycosidases"/>
    <property type="match status" value="1"/>
</dbReference>
<feature type="compositionally biased region" description="Basic residues" evidence="5">
    <location>
        <begin position="499"/>
        <end position="518"/>
    </location>
</feature>